<dbReference type="Pfam" id="PF25123">
    <property type="entry name" value="SWAP1_C"/>
    <property type="match status" value="1"/>
</dbReference>
<dbReference type="Gene3D" id="1.10.10.790">
    <property type="entry name" value="Surp module"/>
    <property type="match status" value="1"/>
</dbReference>
<evidence type="ECO:0000313" key="4">
    <source>
        <dbReference type="EMBL" id="KAG0570292.1"/>
    </source>
</evidence>
<dbReference type="Gene3D" id="1.25.40.90">
    <property type="match status" value="1"/>
</dbReference>
<dbReference type="GO" id="GO:0006396">
    <property type="term" value="P:RNA processing"/>
    <property type="evidence" value="ECO:0007669"/>
    <property type="project" value="InterPro"/>
</dbReference>
<evidence type="ECO:0008006" key="6">
    <source>
        <dbReference type="Google" id="ProtNLM"/>
    </source>
</evidence>
<feature type="domain" description="SURP motif" evidence="2">
    <location>
        <begin position="98"/>
        <end position="142"/>
    </location>
</feature>
<feature type="domain" description="CID" evidence="3">
    <location>
        <begin position="253"/>
        <end position="394"/>
    </location>
</feature>
<evidence type="ECO:0000259" key="3">
    <source>
        <dbReference type="PROSITE" id="PS51391"/>
    </source>
</evidence>
<evidence type="ECO:0000259" key="2">
    <source>
        <dbReference type="PROSITE" id="PS50128"/>
    </source>
</evidence>
<dbReference type="Pfam" id="PF01805">
    <property type="entry name" value="Surp"/>
    <property type="match status" value="1"/>
</dbReference>
<dbReference type="PANTHER" id="PTHR12323">
    <property type="entry name" value="SR-RELATED CTD ASSOCIATED FACTOR 6"/>
    <property type="match status" value="1"/>
</dbReference>
<dbReference type="SMART" id="SM00648">
    <property type="entry name" value="SWAP"/>
    <property type="match status" value="1"/>
</dbReference>
<proteinExistence type="predicted"/>
<protein>
    <recommendedName>
        <fullName evidence="6">Calcium homeostasis endoplasmic reticulum protein</fullName>
    </recommendedName>
</protein>
<dbReference type="EMBL" id="CM026427">
    <property type="protein sequence ID" value="KAG0570292.1"/>
    <property type="molecule type" value="Genomic_DNA"/>
</dbReference>
<dbReference type="PANTHER" id="PTHR12323:SF0">
    <property type="entry name" value="CALCIUM HOMEOSTASIS ENDOPLASMIC RETICULUM PROTEIN"/>
    <property type="match status" value="1"/>
</dbReference>
<keyword evidence="5" id="KW-1185">Reference proteome</keyword>
<dbReference type="InterPro" id="IPR056922">
    <property type="entry name" value="SWAP1_C"/>
</dbReference>
<evidence type="ECO:0000313" key="5">
    <source>
        <dbReference type="Proteomes" id="UP000822688"/>
    </source>
</evidence>
<accession>A0A8T0HIY0</accession>
<reference evidence="4 5" key="1">
    <citation type="submission" date="2020-06" db="EMBL/GenBank/DDBJ databases">
        <title>WGS assembly of Ceratodon purpureus strain R40.</title>
        <authorList>
            <person name="Carey S.B."/>
            <person name="Jenkins J."/>
            <person name="Shu S."/>
            <person name="Lovell J.T."/>
            <person name="Sreedasyam A."/>
            <person name="Maumus F."/>
            <person name="Tiley G.P."/>
            <person name="Fernandez-Pozo N."/>
            <person name="Barry K."/>
            <person name="Chen C."/>
            <person name="Wang M."/>
            <person name="Lipzen A."/>
            <person name="Daum C."/>
            <person name="Saski C.A."/>
            <person name="Payton A.C."/>
            <person name="Mcbreen J.C."/>
            <person name="Conrad R.E."/>
            <person name="Kollar L.M."/>
            <person name="Olsson S."/>
            <person name="Huttunen S."/>
            <person name="Landis J.B."/>
            <person name="Wickett N.J."/>
            <person name="Johnson M.G."/>
            <person name="Rensing S.A."/>
            <person name="Grimwood J."/>
            <person name="Schmutz J."/>
            <person name="Mcdaniel S.F."/>
        </authorList>
    </citation>
    <scope>NUCLEOTIDE SEQUENCE [LARGE SCALE GENOMIC DNA]</scope>
    <source>
        <strain evidence="4 5">R40</strain>
    </source>
</reference>
<dbReference type="GO" id="GO:0005634">
    <property type="term" value="C:nucleus"/>
    <property type="evidence" value="ECO:0007669"/>
    <property type="project" value="UniProtKB-ARBA"/>
</dbReference>
<feature type="region of interest" description="Disordered" evidence="1">
    <location>
        <begin position="573"/>
        <end position="643"/>
    </location>
</feature>
<comment type="caution">
    <text evidence="4">The sequence shown here is derived from an EMBL/GenBank/DDBJ whole genome shotgun (WGS) entry which is preliminary data.</text>
</comment>
<gene>
    <name evidence="4" type="ORF">KC19_6G151800</name>
</gene>
<dbReference type="InterPro" id="IPR035967">
    <property type="entry name" value="SWAP/Surp_sf"/>
</dbReference>
<dbReference type="GO" id="GO:0048471">
    <property type="term" value="C:perinuclear region of cytoplasm"/>
    <property type="evidence" value="ECO:0007669"/>
    <property type="project" value="TreeGrafter"/>
</dbReference>
<dbReference type="PROSITE" id="PS50128">
    <property type="entry name" value="SURP"/>
    <property type="match status" value="1"/>
</dbReference>
<dbReference type="AlphaFoldDB" id="A0A8T0HIY0"/>
<organism evidence="4 5">
    <name type="scientific">Ceratodon purpureus</name>
    <name type="common">Fire moss</name>
    <name type="synonym">Dicranum purpureum</name>
    <dbReference type="NCBI Taxonomy" id="3225"/>
    <lineage>
        <taxon>Eukaryota</taxon>
        <taxon>Viridiplantae</taxon>
        <taxon>Streptophyta</taxon>
        <taxon>Embryophyta</taxon>
        <taxon>Bryophyta</taxon>
        <taxon>Bryophytina</taxon>
        <taxon>Bryopsida</taxon>
        <taxon>Dicranidae</taxon>
        <taxon>Pseudoditrichales</taxon>
        <taxon>Ditrichaceae</taxon>
        <taxon>Ceratodon</taxon>
    </lineage>
</organism>
<dbReference type="GO" id="GO:0006874">
    <property type="term" value="P:intracellular calcium ion homeostasis"/>
    <property type="evidence" value="ECO:0007669"/>
    <property type="project" value="TreeGrafter"/>
</dbReference>
<feature type="region of interest" description="Disordered" evidence="1">
    <location>
        <begin position="415"/>
        <end position="440"/>
    </location>
</feature>
<dbReference type="Proteomes" id="UP000822688">
    <property type="component" value="Chromosome 6"/>
</dbReference>
<evidence type="ECO:0000256" key="1">
    <source>
        <dbReference type="SAM" id="MobiDB-lite"/>
    </source>
</evidence>
<dbReference type="Pfam" id="PF04818">
    <property type="entry name" value="CID"/>
    <property type="match status" value="1"/>
</dbReference>
<dbReference type="InterPro" id="IPR000061">
    <property type="entry name" value="Surp"/>
</dbReference>
<sequence length="672" mass="72250">MDQGQGYGHSYIPQPPLAIPSQGVAQMPGMQQYAPPPPFPYHQPQFSYPAGPARSAPIPSAAIAPQVTGLGLASGFFNPWEAPPAPVQAPADNDLQKRIDKLVEYACKNGPQFEALMKDKQKENPLYAFLFGAEGHDYYRYKLWQTLNPVVSNPPPAAVPSFNPALAALNAAQNPSLAPGLGGLNPSLNPAIASPLKPALSAAPPVAPPNASFGSGYFEQPHHPQPFYDQFQHESYGGVNYQQAPVVPPSGPLPLEVAAELKGLLDNLTGTKESIKAAKVWFMQRSGYGPALVEVLKDRVLSMDDVERQLHIIYLANEILFNSMQHRTNLKELDPEALAFKPALGIMLAAIYHSPKDTVMNQDRLQKILQFWGAKEVYDMDTINTLEGEMVAGLPPPAAPTMKLPPAGVQFQYGSQWQPDQASQPSSTAPPQQIDQPLQSFPAPTQFYGAGVQFNPANPAQQFLATSIPSLYPAMAGPPFLAPLPAPVPIQTPPLAALPTPVRPADQNAYPLFPPGLIPGMVRKMQIGSGVPYSPLSPLDIPTVIPPSTASDSYILERVTKFFKEIGEVDPLEGQVTANDAKNHDDEGDEDGGREGGARIPPPNSMQIDPETGTMPDGSLDHRPGMTGSGRLGLGASADPNEASQYDDVYSSYRKQRSTNYHTTLSARAAAR</sequence>
<dbReference type="SUPFAM" id="SSF109905">
    <property type="entry name" value="Surp module (SWAP domain)"/>
    <property type="match status" value="1"/>
</dbReference>
<dbReference type="GO" id="GO:0003723">
    <property type="term" value="F:RNA binding"/>
    <property type="evidence" value="ECO:0007669"/>
    <property type="project" value="InterPro"/>
</dbReference>
<dbReference type="OrthoDB" id="21470at2759"/>
<dbReference type="InterPro" id="IPR008942">
    <property type="entry name" value="ENTH_VHS"/>
</dbReference>
<feature type="compositionally biased region" description="Basic and acidic residues" evidence="1">
    <location>
        <begin position="581"/>
        <end position="597"/>
    </location>
</feature>
<dbReference type="PROSITE" id="PS51391">
    <property type="entry name" value="CID"/>
    <property type="match status" value="1"/>
</dbReference>
<name>A0A8T0HIY0_CERPU</name>
<dbReference type="InterPro" id="IPR006569">
    <property type="entry name" value="CID_dom"/>
</dbReference>